<dbReference type="InterPro" id="IPR006143">
    <property type="entry name" value="RND_pump_MFP"/>
</dbReference>
<dbReference type="Pfam" id="PF25876">
    <property type="entry name" value="HH_MFP_RND"/>
    <property type="match status" value="1"/>
</dbReference>
<dbReference type="InterPro" id="IPR058626">
    <property type="entry name" value="MdtA-like_b-barrel"/>
</dbReference>
<accession>A0A6L9UD69</accession>
<gene>
    <name evidence="8" type="ORF">GR212_28625</name>
</gene>
<evidence type="ECO:0000256" key="3">
    <source>
        <dbReference type="SAM" id="SignalP"/>
    </source>
</evidence>
<organism evidence="8 9">
    <name type="scientific">Rhizobium lusitanum</name>
    <dbReference type="NCBI Taxonomy" id="293958"/>
    <lineage>
        <taxon>Bacteria</taxon>
        <taxon>Pseudomonadati</taxon>
        <taxon>Pseudomonadota</taxon>
        <taxon>Alphaproteobacteria</taxon>
        <taxon>Hyphomicrobiales</taxon>
        <taxon>Rhizobiaceae</taxon>
        <taxon>Rhizobium/Agrobacterium group</taxon>
        <taxon>Rhizobium</taxon>
    </lineage>
</organism>
<proteinExistence type="inferred from homology"/>
<dbReference type="Gene3D" id="2.40.420.20">
    <property type="match status" value="1"/>
</dbReference>
<evidence type="ECO:0000256" key="1">
    <source>
        <dbReference type="ARBA" id="ARBA00004196"/>
    </source>
</evidence>
<protein>
    <submittedName>
        <fullName evidence="8">Efflux RND transporter periplasmic adaptor subunit</fullName>
    </submittedName>
</protein>
<dbReference type="Pfam" id="PF25944">
    <property type="entry name" value="Beta-barrel_RND"/>
    <property type="match status" value="1"/>
</dbReference>
<dbReference type="FunFam" id="2.40.420.20:FF:000001">
    <property type="entry name" value="Efflux RND transporter periplasmic adaptor subunit"/>
    <property type="match status" value="1"/>
</dbReference>
<dbReference type="Pfam" id="PF25917">
    <property type="entry name" value="BSH_RND"/>
    <property type="match status" value="1"/>
</dbReference>
<feature type="chain" id="PRO_5026942451" evidence="3">
    <location>
        <begin position="25"/>
        <end position="391"/>
    </location>
</feature>
<dbReference type="Gene3D" id="1.10.287.470">
    <property type="entry name" value="Helix hairpin bin"/>
    <property type="match status" value="1"/>
</dbReference>
<dbReference type="RefSeq" id="WP_163991934.1">
    <property type="nucleotide sequence ID" value="NZ_WUEY01000019.1"/>
</dbReference>
<dbReference type="InterPro" id="IPR058624">
    <property type="entry name" value="MdtA-like_HH"/>
</dbReference>
<evidence type="ECO:0000313" key="9">
    <source>
        <dbReference type="Proteomes" id="UP000483035"/>
    </source>
</evidence>
<name>A0A6L9UD69_9HYPH</name>
<evidence type="ECO:0000313" key="8">
    <source>
        <dbReference type="EMBL" id="NEI73524.1"/>
    </source>
</evidence>
<evidence type="ECO:0000256" key="2">
    <source>
        <dbReference type="ARBA" id="ARBA00009477"/>
    </source>
</evidence>
<dbReference type="EMBL" id="WUEY01000019">
    <property type="protein sequence ID" value="NEI73524.1"/>
    <property type="molecule type" value="Genomic_DNA"/>
</dbReference>
<dbReference type="InterPro" id="IPR058627">
    <property type="entry name" value="MdtA-like_C"/>
</dbReference>
<dbReference type="AlphaFoldDB" id="A0A6L9UD69"/>
<comment type="similarity">
    <text evidence="2">Belongs to the membrane fusion protein (MFP) (TC 8.A.1) family.</text>
</comment>
<dbReference type="PANTHER" id="PTHR30158">
    <property type="entry name" value="ACRA/E-RELATED COMPONENT OF DRUG EFFLUX TRANSPORTER"/>
    <property type="match status" value="1"/>
</dbReference>
<comment type="subcellular location">
    <subcellularLocation>
        <location evidence="1">Cell envelope</location>
    </subcellularLocation>
</comment>
<feature type="domain" description="Multidrug resistance protein MdtA-like alpha-helical hairpin" evidence="4">
    <location>
        <begin position="115"/>
        <end position="183"/>
    </location>
</feature>
<keyword evidence="3" id="KW-0732">Signal</keyword>
<dbReference type="Gene3D" id="2.40.50.100">
    <property type="match status" value="1"/>
</dbReference>
<evidence type="ECO:0000259" key="5">
    <source>
        <dbReference type="Pfam" id="PF25917"/>
    </source>
</evidence>
<feature type="domain" description="Multidrug resistance protein MdtA-like beta-barrel" evidence="6">
    <location>
        <begin position="222"/>
        <end position="304"/>
    </location>
</feature>
<dbReference type="GO" id="GO:0022857">
    <property type="term" value="F:transmembrane transporter activity"/>
    <property type="evidence" value="ECO:0007669"/>
    <property type="project" value="InterPro"/>
</dbReference>
<evidence type="ECO:0000259" key="7">
    <source>
        <dbReference type="Pfam" id="PF25967"/>
    </source>
</evidence>
<feature type="signal peptide" evidence="3">
    <location>
        <begin position="1"/>
        <end position="24"/>
    </location>
</feature>
<sequence>MRSLSKRWALWGAGMSLAASVSGAALYFNPPHDAAASERSKPAATAVPVTYETVHTRNVVTWQQFSGRLEAIERVDVRARVAGAVQSIHFREGALVRQGDILVTIDPAPYEALVAQAEAQVIGAEARLDITRIELERGRRLLTSKAISQSDLDQRAAAASEAQANLRSVQALLRTAQLNLDFTNVRAPVSGRVGRIDVTPGNLVDAGSTSVPLTRLVSVDPIYATFNVGEQVIAEALAKLGGNGDIGRIPVEIGTLSDDGTPVRGRLQLVGNEVDSASGTIVVRAIFDNPEGRLIPGQFVRVRIGQPEADSHVLISERAIGTDQDKKFVFAIGADNTIAYRTVQLGETADGMRIIQSGLQDGDRIVVSGLQRVKPGALVDPRPTDLTAAAQ</sequence>
<evidence type="ECO:0000259" key="4">
    <source>
        <dbReference type="Pfam" id="PF25876"/>
    </source>
</evidence>
<dbReference type="GO" id="GO:0030313">
    <property type="term" value="C:cell envelope"/>
    <property type="evidence" value="ECO:0007669"/>
    <property type="project" value="UniProtKB-SubCell"/>
</dbReference>
<dbReference type="PANTHER" id="PTHR30158:SF10">
    <property type="entry name" value="CATION EFFLUX PUMP"/>
    <property type="match status" value="1"/>
</dbReference>
<dbReference type="GO" id="GO:0005886">
    <property type="term" value="C:plasma membrane"/>
    <property type="evidence" value="ECO:0007669"/>
    <property type="project" value="TreeGrafter"/>
</dbReference>
<dbReference type="NCBIfam" id="TIGR01730">
    <property type="entry name" value="RND_mfp"/>
    <property type="match status" value="1"/>
</dbReference>
<reference evidence="8 9" key="1">
    <citation type="submission" date="2019-12" db="EMBL/GenBank/DDBJ databases">
        <title>Rhizobium genotypes associated with high levels of biological nitrogen fixation by grain legumes in a temperate-maritime cropping system.</title>
        <authorList>
            <person name="Maluk M."/>
            <person name="Francesc Ferrando Molina F."/>
            <person name="Lopez Del Egido L."/>
            <person name="Lafos M."/>
            <person name="Langarica-Fuentes A."/>
            <person name="Gebre Yohannes G."/>
            <person name="Young M.W."/>
            <person name="Martin P."/>
            <person name="Gantlett R."/>
            <person name="Kenicer G."/>
            <person name="Hawes C."/>
            <person name="Begg G.S."/>
            <person name="Quilliam R.S."/>
            <person name="Squire G.R."/>
            <person name="Poole P.S."/>
            <person name="Young P.W."/>
            <person name="Iannetta P.M."/>
            <person name="James E.K."/>
        </authorList>
    </citation>
    <scope>NUCLEOTIDE SEQUENCE [LARGE SCALE GENOMIC DNA]</scope>
    <source>
        <strain evidence="8 9">JHI1118</strain>
    </source>
</reference>
<evidence type="ECO:0000259" key="6">
    <source>
        <dbReference type="Pfam" id="PF25944"/>
    </source>
</evidence>
<feature type="domain" description="Multidrug resistance protein MdtA-like C-terminal permuted SH3" evidence="7">
    <location>
        <begin position="313"/>
        <end position="372"/>
    </location>
</feature>
<dbReference type="SUPFAM" id="SSF111369">
    <property type="entry name" value="HlyD-like secretion proteins"/>
    <property type="match status" value="1"/>
</dbReference>
<dbReference type="Gene3D" id="2.40.30.170">
    <property type="match status" value="1"/>
</dbReference>
<dbReference type="Pfam" id="PF25967">
    <property type="entry name" value="RND-MFP_C"/>
    <property type="match status" value="1"/>
</dbReference>
<dbReference type="InterPro" id="IPR058625">
    <property type="entry name" value="MdtA-like_BSH"/>
</dbReference>
<feature type="domain" description="Multidrug resistance protein MdtA-like barrel-sandwich hybrid" evidence="5">
    <location>
        <begin position="74"/>
        <end position="211"/>
    </location>
</feature>
<dbReference type="GO" id="GO:0046677">
    <property type="term" value="P:response to antibiotic"/>
    <property type="evidence" value="ECO:0007669"/>
    <property type="project" value="TreeGrafter"/>
</dbReference>
<comment type="caution">
    <text evidence="8">The sequence shown here is derived from an EMBL/GenBank/DDBJ whole genome shotgun (WGS) entry which is preliminary data.</text>
</comment>
<dbReference type="Proteomes" id="UP000483035">
    <property type="component" value="Unassembled WGS sequence"/>
</dbReference>